<dbReference type="SUPFAM" id="SSF47923">
    <property type="entry name" value="Ypt/Rab-GAP domain of gyp1p"/>
    <property type="match status" value="2"/>
</dbReference>
<keyword evidence="4" id="KW-0963">Cytoplasm</keyword>
<dbReference type="InterPro" id="IPR018247">
    <property type="entry name" value="EF_Hand_1_Ca_BS"/>
</dbReference>
<dbReference type="PROSITE" id="PS50222">
    <property type="entry name" value="EF_HAND_2"/>
    <property type="match status" value="2"/>
</dbReference>
<dbReference type="EMBL" id="JH823215">
    <property type="protein sequence ID" value="EKC42656.1"/>
    <property type="molecule type" value="Genomic_DNA"/>
</dbReference>
<dbReference type="Gene3D" id="1.10.472.80">
    <property type="entry name" value="Ypt/Rab-GAP domain of gyp1p, domain 3"/>
    <property type="match status" value="1"/>
</dbReference>
<evidence type="ECO:0000256" key="3">
    <source>
        <dbReference type="ARBA" id="ARBA00022468"/>
    </source>
</evidence>
<dbReference type="PROSITE" id="PS50086">
    <property type="entry name" value="TBC_RABGAP"/>
    <property type="match status" value="1"/>
</dbReference>
<dbReference type="CDD" id="cd00051">
    <property type="entry name" value="EFh"/>
    <property type="match status" value="1"/>
</dbReference>
<reference evidence="10" key="1">
    <citation type="journal article" date="2012" name="Nature">
        <title>The oyster genome reveals stress adaptation and complexity of shell formation.</title>
        <authorList>
            <person name="Zhang G."/>
            <person name="Fang X."/>
            <person name="Guo X."/>
            <person name="Li L."/>
            <person name="Luo R."/>
            <person name="Xu F."/>
            <person name="Yang P."/>
            <person name="Zhang L."/>
            <person name="Wang X."/>
            <person name="Qi H."/>
            <person name="Xiong Z."/>
            <person name="Que H."/>
            <person name="Xie Y."/>
            <person name="Holland P.W."/>
            <person name="Paps J."/>
            <person name="Zhu Y."/>
            <person name="Wu F."/>
            <person name="Chen Y."/>
            <person name="Wang J."/>
            <person name="Peng C."/>
            <person name="Meng J."/>
            <person name="Yang L."/>
            <person name="Liu J."/>
            <person name="Wen B."/>
            <person name="Zhang N."/>
            <person name="Huang Z."/>
            <person name="Zhu Q."/>
            <person name="Feng Y."/>
            <person name="Mount A."/>
            <person name="Hedgecock D."/>
            <person name="Xu Z."/>
            <person name="Liu Y."/>
            <person name="Domazet-Loso T."/>
            <person name="Du Y."/>
            <person name="Sun X."/>
            <person name="Zhang S."/>
            <person name="Liu B."/>
            <person name="Cheng P."/>
            <person name="Jiang X."/>
            <person name="Li J."/>
            <person name="Fan D."/>
            <person name="Wang W."/>
            <person name="Fu W."/>
            <person name="Wang T."/>
            <person name="Wang B."/>
            <person name="Zhang J."/>
            <person name="Peng Z."/>
            <person name="Li Y."/>
            <person name="Li N."/>
            <person name="Wang J."/>
            <person name="Chen M."/>
            <person name="He Y."/>
            <person name="Tan F."/>
            <person name="Song X."/>
            <person name="Zheng Q."/>
            <person name="Huang R."/>
            <person name="Yang H."/>
            <person name="Du X."/>
            <person name="Chen L."/>
            <person name="Yang M."/>
            <person name="Gaffney P.M."/>
            <person name="Wang S."/>
            <person name="Luo L."/>
            <person name="She Z."/>
            <person name="Ming Y."/>
            <person name="Huang W."/>
            <person name="Zhang S."/>
            <person name="Huang B."/>
            <person name="Zhang Y."/>
            <person name="Qu T."/>
            <person name="Ni P."/>
            <person name="Miao G."/>
            <person name="Wang J."/>
            <person name="Wang Q."/>
            <person name="Steinberg C.E."/>
            <person name="Wang H."/>
            <person name="Li N."/>
            <person name="Qian L."/>
            <person name="Zhang G."/>
            <person name="Li Y."/>
            <person name="Yang H."/>
            <person name="Liu X."/>
            <person name="Wang J."/>
            <person name="Yin Y."/>
            <person name="Wang J."/>
        </authorList>
    </citation>
    <scope>NUCLEOTIDE SEQUENCE [LARGE SCALE GENOMIC DNA]</scope>
    <source>
        <strain evidence="10">05x7-T-G4-1.051#20</strain>
    </source>
</reference>
<dbReference type="GO" id="GO:0005096">
    <property type="term" value="F:GTPase activator activity"/>
    <property type="evidence" value="ECO:0007669"/>
    <property type="project" value="UniProtKB-KW"/>
</dbReference>
<sequence length="492" mass="56738">MAAYKARNLYTHFVHEMIVEPGTKASAGSQADDHPLNPNPDSNWGAFFKDNDMLLQIDKDCRRLCPDLFFFQKATEYPCKEIIHADSRVETLRKRVEHCVLHSETLKVDRFGKSNMIASRRKTSEEYSLLPDGQEAHWEVVERILFIYAKLNPGQGYVQGMNEILGPIYYTFASDPRNEWKEFAEADSFFCFTNLMAEIRDIFIKTLDLDAVCGIGSMMASFTSKLKEKDEFLYNRIKELDLKPQYYAFRWLTLLLSQEFPLPDVLRIWDSLFADDKRFDFLICICCAMLMILRDEIINEDFPTVMKLVQLTSTLACVKMVSMCMCITTSLHASSECCITCVRATVCVYGCENVMQLVIFSCLVVFAIGQHHHLNNHELQQLVDPGFQSLDINPKDGLLEHDELSKLFDMRDTDGNGNLSREEFGAHTGLDFLFKDPLFDHFDTDHNGVLSKDEFVEKPFAEMNQNGDSEVSRHEFDHFYTQLLHHINQHHG</sequence>
<dbReference type="Pfam" id="PF00566">
    <property type="entry name" value="RabGAP-TBC"/>
    <property type="match status" value="1"/>
</dbReference>
<dbReference type="GO" id="GO:0016020">
    <property type="term" value="C:membrane"/>
    <property type="evidence" value="ECO:0007669"/>
    <property type="project" value="UniProtKB-SubCell"/>
</dbReference>
<dbReference type="GO" id="GO:0005509">
    <property type="term" value="F:calcium ion binding"/>
    <property type="evidence" value="ECO:0007669"/>
    <property type="project" value="InterPro"/>
</dbReference>
<evidence type="ECO:0000256" key="1">
    <source>
        <dbReference type="ARBA" id="ARBA00004370"/>
    </source>
</evidence>
<dbReference type="PANTHER" id="PTHR22957">
    <property type="entry name" value="TBC1 DOMAIN FAMILY MEMBER GTPASE-ACTIVATING PROTEIN"/>
    <property type="match status" value="1"/>
</dbReference>
<keyword evidence="5" id="KW-0106">Calcium</keyword>
<evidence type="ECO:0000256" key="2">
    <source>
        <dbReference type="ARBA" id="ARBA00004496"/>
    </source>
</evidence>
<evidence type="ECO:0000313" key="10">
    <source>
        <dbReference type="EMBL" id="EKC42656.1"/>
    </source>
</evidence>
<comment type="function">
    <text evidence="7">Acts as a GTPase-activating protein for RAB35. Together with RAB35 may be involved in regulation of insulin-induced glucose transporter SLC2A4/GLUT4 translocation to the plasma membrane in adipocytes.</text>
</comment>
<evidence type="ECO:0000256" key="8">
    <source>
        <dbReference type="ARBA" id="ARBA00064536"/>
    </source>
</evidence>
<dbReference type="SUPFAM" id="SSF47473">
    <property type="entry name" value="EF-hand"/>
    <property type="match status" value="1"/>
</dbReference>
<dbReference type="InParanoid" id="K1S5M6"/>
<organism evidence="10">
    <name type="scientific">Magallana gigas</name>
    <name type="common">Pacific oyster</name>
    <name type="synonym">Crassostrea gigas</name>
    <dbReference type="NCBI Taxonomy" id="29159"/>
    <lineage>
        <taxon>Eukaryota</taxon>
        <taxon>Metazoa</taxon>
        <taxon>Spiralia</taxon>
        <taxon>Lophotrochozoa</taxon>
        <taxon>Mollusca</taxon>
        <taxon>Bivalvia</taxon>
        <taxon>Autobranchia</taxon>
        <taxon>Pteriomorphia</taxon>
        <taxon>Ostreida</taxon>
        <taxon>Ostreoidea</taxon>
        <taxon>Ostreidae</taxon>
        <taxon>Magallana</taxon>
    </lineage>
</organism>
<dbReference type="InterPro" id="IPR002048">
    <property type="entry name" value="EF_hand_dom"/>
</dbReference>
<dbReference type="FunCoup" id="K1S5M6">
    <property type="interactions" value="1069"/>
</dbReference>
<keyword evidence="6" id="KW-0472">Membrane</keyword>
<comment type="subunit">
    <text evidence="8">Interacts with RAB1A and RAB10; in a GTP-dependent manner.</text>
</comment>
<dbReference type="InterPro" id="IPR011992">
    <property type="entry name" value="EF-hand-dom_pair"/>
</dbReference>
<dbReference type="SMART" id="SM00164">
    <property type="entry name" value="TBC"/>
    <property type="match status" value="1"/>
</dbReference>
<protein>
    <recommendedName>
        <fullName evidence="9">TBC1 domain family member 13</fullName>
    </recommendedName>
</protein>
<dbReference type="Gene3D" id="1.10.8.270">
    <property type="entry name" value="putative rabgap domain of human tbc1 domain family member 14 like domains"/>
    <property type="match status" value="1"/>
</dbReference>
<dbReference type="InterPro" id="IPR000195">
    <property type="entry name" value="Rab-GAP-TBC_dom"/>
</dbReference>
<dbReference type="PANTHER" id="PTHR22957:SF27">
    <property type="entry name" value="TBC1 DOMAIN FAMILY MEMBER 13"/>
    <property type="match status" value="1"/>
</dbReference>
<gene>
    <name evidence="10" type="ORF">CGI_10013286</name>
</gene>
<evidence type="ECO:0000256" key="6">
    <source>
        <dbReference type="ARBA" id="ARBA00023136"/>
    </source>
</evidence>
<dbReference type="InterPro" id="IPR035969">
    <property type="entry name" value="Rab-GAP_TBC_sf"/>
</dbReference>
<proteinExistence type="predicted"/>
<dbReference type="PROSITE" id="PS00018">
    <property type="entry name" value="EF_HAND_1"/>
    <property type="match status" value="2"/>
</dbReference>
<dbReference type="HOGENOM" id="CLU_554609_0_0_1"/>
<comment type="subcellular location">
    <subcellularLocation>
        <location evidence="2">Cytoplasm</location>
    </subcellularLocation>
    <subcellularLocation>
        <location evidence="1">Membrane</location>
    </subcellularLocation>
</comment>
<dbReference type="AlphaFoldDB" id="K1S5M6"/>
<dbReference type="GO" id="GO:0006886">
    <property type="term" value="P:intracellular protein transport"/>
    <property type="evidence" value="ECO:0007669"/>
    <property type="project" value="TreeGrafter"/>
</dbReference>
<evidence type="ECO:0000256" key="5">
    <source>
        <dbReference type="ARBA" id="ARBA00022837"/>
    </source>
</evidence>
<dbReference type="FunFam" id="1.10.8.270:FF:000019">
    <property type="entry name" value="TBC1 domain family member 13"/>
    <property type="match status" value="1"/>
</dbReference>
<evidence type="ECO:0000256" key="4">
    <source>
        <dbReference type="ARBA" id="ARBA00022490"/>
    </source>
</evidence>
<dbReference type="GO" id="GO:0005737">
    <property type="term" value="C:cytoplasm"/>
    <property type="evidence" value="ECO:0007669"/>
    <property type="project" value="UniProtKB-SubCell"/>
</dbReference>
<evidence type="ECO:0000256" key="7">
    <source>
        <dbReference type="ARBA" id="ARBA00059763"/>
    </source>
</evidence>
<name>K1S5M6_MAGGI</name>
<evidence type="ECO:0000256" key="9">
    <source>
        <dbReference type="ARBA" id="ARBA00067477"/>
    </source>
</evidence>
<dbReference type="Gene3D" id="1.10.238.10">
    <property type="entry name" value="EF-hand"/>
    <property type="match status" value="1"/>
</dbReference>
<dbReference type="Pfam" id="PF13499">
    <property type="entry name" value="EF-hand_7"/>
    <property type="match status" value="1"/>
</dbReference>
<dbReference type="FunFam" id="1.10.472.80:FF:000009">
    <property type="entry name" value="TBC1 domain family member 13"/>
    <property type="match status" value="1"/>
</dbReference>
<accession>K1S5M6</accession>
<keyword evidence="3" id="KW-0343">GTPase activation</keyword>